<evidence type="ECO:0000313" key="1">
    <source>
        <dbReference type="EMBL" id="KAG0547479.1"/>
    </source>
</evidence>
<name>A0A921UWI0_SORBI</name>
<proteinExistence type="predicted"/>
<evidence type="ECO:0000313" key="2">
    <source>
        <dbReference type="Proteomes" id="UP000807115"/>
    </source>
</evidence>
<reference evidence="1" key="2">
    <citation type="submission" date="2020-10" db="EMBL/GenBank/DDBJ databases">
        <authorList>
            <person name="Cooper E.A."/>
            <person name="Brenton Z.W."/>
            <person name="Flinn B.S."/>
            <person name="Jenkins J."/>
            <person name="Shu S."/>
            <person name="Flowers D."/>
            <person name="Luo F."/>
            <person name="Wang Y."/>
            <person name="Xia P."/>
            <person name="Barry K."/>
            <person name="Daum C."/>
            <person name="Lipzen A."/>
            <person name="Yoshinaga Y."/>
            <person name="Schmutz J."/>
            <person name="Saski C."/>
            <person name="Vermerris W."/>
            <person name="Kresovich S."/>
        </authorList>
    </citation>
    <scope>NUCLEOTIDE SEQUENCE</scope>
</reference>
<dbReference type="Proteomes" id="UP000807115">
    <property type="component" value="Chromosome 1"/>
</dbReference>
<dbReference type="Gramene" id="EER90838">
    <property type="protein sequence ID" value="EER90838"/>
    <property type="gene ID" value="SORBI_3001G080500"/>
</dbReference>
<accession>A0A921UWI0</accession>
<organism evidence="1 2">
    <name type="scientific">Sorghum bicolor</name>
    <name type="common">Sorghum</name>
    <name type="synonym">Sorghum vulgare</name>
    <dbReference type="NCBI Taxonomy" id="4558"/>
    <lineage>
        <taxon>Eukaryota</taxon>
        <taxon>Viridiplantae</taxon>
        <taxon>Streptophyta</taxon>
        <taxon>Embryophyta</taxon>
        <taxon>Tracheophyta</taxon>
        <taxon>Spermatophyta</taxon>
        <taxon>Magnoliopsida</taxon>
        <taxon>Liliopsida</taxon>
        <taxon>Poales</taxon>
        <taxon>Poaceae</taxon>
        <taxon>PACMAD clade</taxon>
        <taxon>Panicoideae</taxon>
        <taxon>Andropogonodae</taxon>
        <taxon>Andropogoneae</taxon>
        <taxon>Sorghinae</taxon>
        <taxon>Sorghum</taxon>
    </lineage>
</organism>
<gene>
    <name evidence="1" type="ORF">BDA96_01G083900</name>
</gene>
<reference evidence="1" key="1">
    <citation type="journal article" date="2019" name="BMC Genomics">
        <title>A new reference genome for Sorghum bicolor reveals high levels of sequence similarity between sweet and grain genotypes: implications for the genetics of sugar metabolism.</title>
        <authorList>
            <person name="Cooper E.A."/>
            <person name="Brenton Z.W."/>
            <person name="Flinn B.S."/>
            <person name="Jenkins J."/>
            <person name="Shu S."/>
            <person name="Flowers D."/>
            <person name="Luo F."/>
            <person name="Wang Y."/>
            <person name="Xia P."/>
            <person name="Barry K."/>
            <person name="Daum C."/>
            <person name="Lipzen A."/>
            <person name="Yoshinaga Y."/>
            <person name="Schmutz J."/>
            <person name="Saski C."/>
            <person name="Vermerris W."/>
            <person name="Kresovich S."/>
        </authorList>
    </citation>
    <scope>NUCLEOTIDE SEQUENCE</scope>
</reference>
<dbReference type="EMBL" id="CM027680">
    <property type="protein sequence ID" value="KAG0547479.1"/>
    <property type="molecule type" value="Genomic_DNA"/>
</dbReference>
<dbReference type="AlphaFoldDB" id="A0A921UWI0"/>
<comment type="caution">
    <text evidence="1">The sequence shown here is derived from an EMBL/GenBank/DDBJ whole genome shotgun (WGS) entry which is preliminary data.</text>
</comment>
<sequence>MCCVEPSTKLLPGQRRRREGGAQWSVVSGSCPQSAHTQQSMALPAVCRVQSLPWIANHEKNFTFGGGCPTDKERAVCQRSRALPRLHPFLDKPIAIAFQSLTKDLHGWCTLDLTGPAMLKELVAHGPRLSSVGDSN</sequence>
<protein>
    <submittedName>
        <fullName evidence="1">Uncharacterized protein</fullName>
    </submittedName>
</protein>